<evidence type="ECO:0000256" key="1">
    <source>
        <dbReference type="ARBA" id="ARBA00022729"/>
    </source>
</evidence>
<dbReference type="SMART" id="SM00257">
    <property type="entry name" value="LysM"/>
    <property type="match status" value="1"/>
</dbReference>
<keyword evidence="1 2" id="KW-0732">Signal</keyword>
<feature type="domain" description="LysM" evidence="4">
    <location>
        <begin position="51"/>
        <end position="94"/>
    </location>
</feature>
<dbReference type="InterPro" id="IPR051933">
    <property type="entry name" value="Resuscitation_pf_RpfB"/>
</dbReference>
<dbReference type="STRING" id="126156.SAMN05421670_3630"/>
<dbReference type="EMBL" id="FOXU01000009">
    <property type="protein sequence ID" value="SFQ72436.1"/>
    <property type="molecule type" value="Genomic_DNA"/>
</dbReference>
<dbReference type="SUPFAM" id="SSF50685">
    <property type="entry name" value="Barwin-like endoglucanases"/>
    <property type="match status" value="1"/>
</dbReference>
<sequence length="208" mass="22768">MKNRIIIFTLIFISITLSTASASEPLINQLDLPNTKVEDTPIVEESLPDPTIHTVVEGDNLYDIAEAYNVPIDLLMEWNGLSDHVIYPKDQLILSKDAELVKHPSTIPPDGPGQEMIVEATAYTAYCYGCIGITAYGIDLRSNPEEKVIAVDPTVIPLGTKVWVEGYGEAIAGDTGGAIKGNRIDVFIPTYDGAIEWGRQEIILKILE</sequence>
<dbReference type="GO" id="GO:0004553">
    <property type="term" value="F:hydrolase activity, hydrolyzing O-glycosyl compounds"/>
    <property type="evidence" value="ECO:0007669"/>
    <property type="project" value="InterPro"/>
</dbReference>
<keyword evidence="6" id="KW-1185">Reference proteome</keyword>
<evidence type="ECO:0000256" key="2">
    <source>
        <dbReference type="SAM" id="SignalP"/>
    </source>
</evidence>
<dbReference type="GO" id="GO:0019867">
    <property type="term" value="C:outer membrane"/>
    <property type="evidence" value="ECO:0007669"/>
    <property type="project" value="InterPro"/>
</dbReference>
<dbReference type="GO" id="GO:0009254">
    <property type="term" value="P:peptidoglycan turnover"/>
    <property type="evidence" value="ECO:0007669"/>
    <property type="project" value="InterPro"/>
</dbReference>
<accession>A0A1I6AUU5</accession>
<dbReference type="InterPro" id="IPR001387">
    <property type="entry name" value="Cro/C1-type_HTH"/>
</dbReference>
<evidence type="ECO:0000259" key="4">
    <source>
        <dbReference type="PROSITE" id="PS51782"/>
    </source>
</evidence>
<evidence type="ECO:0000313" key="6">
    <source>
        <dbReference type="Proteomes" id="UP000198734"/>
    </source>
</evidence>
<dbReference type="CDD" id="cd00118">
    <property type="entry name" value="LysM"/>
    <property type="match status" value="1"/>
</dbReference>
<dbReference type="Proteomes" id="UP000198734">
    <property type="component" value="Unassembled WGS sequence"/>
</dbReference>
<dbReference type="Gene3D" id="2.40.40.10">
    <property type="entry name" value="RlpA-like domain"/>
    <property type="match status" value="1"/>
</dbReference>
<feature type="chain" id="PRO_5011728270" evidence="2">
    <location>
        <begin position="23"/>
        <end position="208"/>
    </location>
</feature>
<dbReference type="RefSeq" id="WP_093538267.1">
    <property type="nucleotide sequence ID" value="NZ_FOXU01000009.1"/>
</dbReference>
<proteinExistence type="predicted"/>
<dbReference type="AlphaFoldDB" id="A0A1I6AUU5"/>
<feature type="domain" description="HTH cro/C1-type" evidence="3">
    <location>
        <begin position="59"/>
        <end position="75"/>
    </location>
</feature>
<dbReference type="OrthoDB" id="9798935at2"/>
<dbReference type="PANTHER" id="PTHR39160:SF4">
    <property type="entry name" value="RESUSCITATION-PROMOTING FACTOR RPFB"/>
    <property type="match status" value="1"/>
</dbReference>
<reference evidence="6" key="1">
    <citation type="submission" date="2016-10" db="EMBL/GenBank/DDBJ databases">
        <authorList>
            <person name="Varghese N."/>
            <person name="Submissions S."/>
        </authorList>
    </citation>
    <scope>NUCLEOTIDE SEQUENCE [LARGE SCALE GENOMIC DNA]</scope>
    <source>
        <strain evidence="6">DSM 11706</strain>
    </source>
</reference>
<dbReference type="InterPro" id="IPR010611">
    <property type="entry name" value="3D_dom"/>
</dbReference>
<feature type="signal peptide" evidence="2">
    <location>
        <begin position="1"/>
        <end position="22"/>
    </location>
</feature>
<dbReference type="PROSITE" id="PS50943">
    <property type="entry name" value="HTH_CROC1"/>
    <property type="match status" value="1"/>
</dbReference>
<dbReference type="InterPro" id="IPR036908">
    <property type="entry name" value="RlpA-like_sf"/>
</dbReference>
<dbReference type="Pfam" id="PF06725">
    <property type="entry name" value="3D"/>
    <property type="match status" value="1"/>
</dbReference>
<dbReference type="SUPFAM" id="SSF54106">
    <property type="entry name" value="LysM domain"/>
    <property type="match status" value="1"/>
</dbReference>
<name>A0A1I6AUU5_9BACI</name>
<dbReference type="InterPro" id="IPR018392">
    <property type="entry name" value="LysM"/>
</dbReference>
<dbReference type="InterPro" id="IPR036779">
    <property type="entry name" value="LysM_dom_sf"/>
</dbReference>
<dbReference type="PANTHER" id="PTHR39160">
    <property type="entry name" value="CELL WALL-BINDING PROTEIN YOCH"/>
    <property type="match status" value="1"/>
</dbReference>
<protein>
    <submittedName>
        <fullName evidence="5">3D (Asp-Asp-Asp) domain-containing protein</fullName>
    </submittedName>
</protein>
<dbReference type="Gene3D" id="3.10.350.10">
    <property type="entry name" value="LysM domain"/>
    <property type="match status" value="1"/>
</dbReference>
<organism evidence="5 6">
    <name type="scientific">Psychrobacillus psychrotolerans</name>
    <dbReference type="NCBI Taxonomy" id="126156"/>
    <lineage>
        <taxon>Bacteria</taxon>
        <taxon>Bacillati</taxon>
        <taxon>Bacillota</taxon>
        <taxon>Bacilli</taxon>
        <taxon>Bacillales</taxon>
        <taxon>Bacillaceae</taxon>
        <taxon>Psychrobacillus</taxon>
    </lineage>
</organism>
<evidence type="ECO:0000313" key="5">
    <source>
        <dbReference type="EMBL" id="SFQ72436.1"/>
    </source>
</evidence>
<dbReference type="CDD" id="cd22786">
    <property type="entry name" value="DPBB_YuiC-like"/>
    <property type="match status" value="1"/>
</dbReference>
<evidence type="ECO:0000259" key="3">
    <source>
        <dbReference type="PROSITE" id="PS50943"/>
    </source>
</evidence>
<gene>
    <name evidence="5" type="ORF">SAMN05421670_3630</name>
</gene>
<dbReference type="Pfam" id="PF01476">
    <property type="entry name" value="LysM"/>
    <property type="match status" value="1"/>
</dbReference>
<dbReference type="PROSITE" id="PS51782">
    <property type="entry name" value="LYSM"/>
    <property type="match status" value="1"/>
</dbReference>